<proteinExistence type="predicted"/>
<keyword evidence="4" id="KW-1185">Reference proteome</keyword>
<protein>
    <submittedName>
        <fullName evidence="3">DUF2892 domain-containing protein</fullName>
    </submittedName>
</protein>
<dbReference type="EMBL" id="JBHMFB010000010">
    <property type="protein sequence ID" value="MFB9088688.1"/>
    <property type="molecule type" value="Genomic_DNA"/>
</dbReference>
<feature type="transmembrane region" description="Helical" evidence="1">
    <location>
        <begin position="38"/>
        <end position="62"/>
    </location>
</feature>
<dbReference type="InterPro" id="IPR021309">
    <property type="entry name" value="YgaP-like_TM"/>
</dbReference>
<keyword evidence="1" id="KW-0472">Membrane</keyword>
<name>A0ABV5GC44_9FLAO</name>
<keyword evidence="1" id="KW-0812">Transmembrane</keyword>
<sequence length="73" mass="8482">MLFVKSNIGTLDKSIRITLAATAFAIYFIQIVDSKTNLLFLLITFMMLFSAIIEYCPIYTFWEFSTKENEQPD</sequence>
<feature type="transmembrane region" description="Helical" evidence="1">
    <location>
        <begin position="15"/>
        <end position="32"/>
    </location>
</feature>
<accession>A0ABV5GC44</accession>
<dbReference type="Pfam" id="PF11127">
    <property type="entry name" value="YgaP-like_TM"/>
    <property type="match status" value="1"/>
</dbReference>
<dbReference type="RefSeq" id="WP_290285945.1">
    <property type="nucleotide sequence ID" value="NZ_JAUFQN010000019.1"/>
</dbReference>
<evidence type="ECO:0000256" key="1">
    <source>
        <dbReference type="SAM" id="Phobius"/>
    </source>
</evidence>
<evidence type="ECO:0000259" key="2">
    <source>
        <dbReference type="Pfam" id="PF11127"/>
    </source>
</evidence>
<organism evidence="3 4">
    <name type="scientific">Flavobacterium paronense</name>
    <dbReference type="NCBI Taxonomy" id="1392775"/>
    <lineage>
        <taxon>Bacteria</taxon>
        <taxon>Pseudomonadati</taxon>
        <taxon>Bacteroidota</taxon>
        <taxon>Flavobacteriia</taxon>
        <taxon>Flavobacteriales</taxon>
        <taxon>Flavobacteriaceae</taxon>
        <taxon>Flavobacterium</taxon>
    </lineage>
</organism>
<evidence type="ECO:0000313" key="3">
    <source>
        <dbReference type="EMBL" id="MFB9088688.1"/>
    </source>
</evidence>
<reference evidence="3 4" key="1">
    <citation type="submission" date="2024-09" db="EMBL/GenBank/DDBJ databases">
        <authorList>
            <person name="Sun Q."/>
            <person name="Mori K."/>
        </authorList>
    </citation>
    <scope>NUCLEOTIDE SEQUENCE [LARGE SCALE GENOMIC DNA]</scope>
    <source>
        <strain evidence="3 4">CECT 8460</strain>
    </source>
</reference>
<feature type="domain" description="Inner membrane protein YgaP-like transmembrane" evidence="2">
    <location>
        <begin position="5"/>
        <end position="67"/>
    </location>
</feature>
<comment type="caution">
    <text evidence="3">The sequence shown here is derived from an EMBL/GenBank/DDBJ whole genome shotgun (WGS) entry which is preliminary data.</text>
</comment>
<keyword evidence="1" id="KW-1133">Transmembrane helix</keyword>
<gene>
    <name evidence="3" type="ORF">ACFFUU_03660</name>
</gene>
<dbReference type="Proteomes" id="UP001589576">
    <property type="component" value="Unassembled WGS sequence"/>
</dbReference>
<evidence type="ECO:0000313" key="4">
    <source>
        <dbReference type="Proteomes" id="UP001589576"/>
    </source>
</evidence>